<keyword evidence="1" id="KW-0812">Transmembrane</keyword>
<keyword evidence="1" id="KW-1133">Transmembrane helix</keyword>
<protein>
    <recommendedName>
        <fullName evidence="2">Histidine kinase N-terminal 7TM region domain-containing protein</fullName>
    </recommendedName>
</protein>
<feature type="transmembrane region" description="Helical" evidence="1">
    <location>
        <begin position="65"/>
        <end position="88"/>
    </location>
</feature>
<gene>
    <name evidence="3" type="ORF">DLM75_22330</name>
</gene>
<feature type="transmembrane region" description="Helical" evidence="1">
    <location>
        <begin position="100"/>
        <end position="121"/>
    </location>
</feature>
<organism evidence="3 4">
    <name type="scientific">Leptospira stimsonii</name>
    <dbReference type="NCBI Taxonomy" id="2202203"/>
    <lineage>
        <taxon>Bacteria</taxon>
        <taxon>Pseudomonadati</taxon>
        <taxon>Spirochaetota</taxon>
        <taxon>Spirochaetia</taxon>
        <taxon>Leptospirales</taxon>
        <taxon>Leptospiraceae</taxon>
        <taxon>Leptospira</taxon>
    </lineage>
</organism>
<evidence type="ECO:0000313" key="3">
    <source>
        <dbReference type="EMBL" id="RHX84753.1"/>
    </source>
</evidence>
<dbReference type="AlphaFoldDB" id="A0A396YRT8"/>
<name>A0A396YRT8_9LEPT</name>
<feature type="transmembrane region" description="Helical" evidence="1">
    <location>
        <begin position="35"/>
        <end position="53"/>
    </location>
</feature>
<keyword evidence="1" id="KW-0472">Membrane</keyword>
<comment type="caution">
    <text evidence="3">The sequence shown here is derived from an EMBL/GenBank/DDBJ whole genome shotgun (WGS) entry which is preliminary data.</text>
</comment>
<feature type="domain" description="Histidine kinase N-terminal 7TM region" evidence="2">
    <location>
        <begin position="11"/>
        <end position="222"/>
    </location>
</feature>
<evidence type="ECO:0000256" key="1">
    <source>
        <dbReference type="SAM" id="Phobius"/>
    </source>
</evidence>
<feature type="transmembrane region" description="Helical" evidence="1">
    <location>
        <begin position="133"/>
        <end position="154"/>
    </location>
</feature>
<feature type="transmembrane region" description="Helical" evidence="1">
    <location>
        <begin position="166"/>
        <end position="192"/>
    </location>
</feature>
<evidence type="ECO:0000259" key="2">
    <source>
        <dbReference type="Pfam" id="PF16927"/>
    </source>
</evidence>
<dbReference type="NCBIfam" id="NF047679">
    <property type="entry name" value="LIC10906_fam"/>
    <property type="match status" value="1"/>
</dbReference>
<dbReference type="Proteomes" id="UP000265798">
    <property type="component" value="Unassembled WGS sequence"/>
</dbReference>
<sequence length="307" mass="35829">MGIVFGVSLFCSSSILLLGIYVFRVGERASFDTRTNFLTLAATLSVWVFGSGVREFIPESLSRVAPNWILIAAVFVPFYLKELSLSILENKYEPSYKFRILEYFLICYLVLSCLFSATIDVKEEGISVYKPRFAYHVLIFYSFVNISISIFFLLRKAILHRGIVRVRSTLLMLGTLFGFIISILFVYVLPFFGIFKGYLSVFGILIWVFLWSVAIIQYNAFESRSLYLKSRFVARRKLPLLSRFTYKPILILHSFVDPLDYRLQLRNSRAEVVKYIMDFHLSYQKNTNMKPSVRIRKITRIVERFLK</sequence>
<accession>A0A396YRT8</accession>
<proteinExistence type="predicted"/>
<dbReference type="EMBL" id="QHCT01000011">
    <property type="protein sequence ID" value="RHX84753.1"/>
    <property type="molecule type" value="Genomic_DNA"/>
</dbReference>
<feature type="transmembrane region" description="Helical" evidence="1">
    <location>
        <begin position="6"/>
        <end position="23"/>
    </location>
</feature>
<dbReference type="Pfam" id="PF16927">
    <property type="entry name" value="HisKA_7TM"/>
    <property type="match status" value="1"/>
</dbReference>
<dbReference type="RefSeq" id="WP_118970722.1">
    <property type="nucleotide sequence ID" value="NZ_QHCT01000011.1"/>
</dbReference>
<evidence type="ECO:0000313" key="4">
    <source>
        <dbReference type="Proteomes" id="UP000265798"/>
    </source>
</evidence>
<feature type="transmembrane region" description="Helical" evidence="1">
    <location>
        <begin position="198"/>
        <end position="221"/>
    </location>
</feature>
<dbReference type="InterPro" id="IPR031621">
    <property type="entry name" value="HisKA_7TM"/>
</dbReference>
<reference evidence="4" key="1">
    <citation type="submission" date="2018-05" db="EMBL/GenBank/DDBJ databases">
        <title>Leptospira yasudae sp. nov. and Leptospira stimsonii sp. nov., two pathogenic species of the genus Leptospira isolated from environmental sources.</title>
        <authorList>
            <person name="Casanovas-Massana A."/>
            <person name="Hamond C."/>
            <person name="Santos L.A."/>
            <person name="Hacker K.P."/>
            <person name="Balassiano I."/>
            <person name="Medeiros M.A."/>
            <person name="Reis M.G."/>
            <person name="Ko A.I."/>
            <person name="Wunder E.A."/>
        </authorList>
    </citation>
    <scope>NUCLEOTIDE SEQUENCE [LARGE SCALE GENOMIC DNA]</scope>
    <source>
        <strain evidence="4">Yale</strain>
    </source>
</reference>
<dbReference type="OrthoDB" id="343844at2"/>